<evidence type="ECO:0000313" key="10">
    <source>
        <dbReference type="EMBL" id="BFP43855.1"/>
    </source>
</evidence>
<evidence type="ECO:0000256" key="2">
    <source>
        <dbReference type="ARBA" id="ARBA00022729"/>
    </source>
</evidence>
<dbReference type="SUPFAM" id="SSF75005">
    <property type="entry name" value="Arabinanase/levansucrase/invertase"/>
    <property type="match status" value="1"/>
</dbReference>
<dbReference type="RefSeq" id="WP_407986441.1">
    <property type="nucleotide sequence ID" value="NZ_AP035881.2"/>
</dbReference>
<dbReference type="InterPro" id="IPR006710">
    <property type="entry name" value="Glyco_hydro_43"/>
</dbReference>
<dbReference type="CDD" id="cd18820">
    <property type="entry name" value="GH43_LbAraf43-like"/>
    <property type="match status" value="1"/>
</dbReference>
<reference evidence="10" key="1">
    <citation type="submission" date="2024-07" db="EMBL/GenBank/DDBJ databases">
        <title>Complete genome sequences of cellulolytic bacteria, Kitasatospora sp. CMC57 and Streptomyces sp. CMC78, isolated from Japanese agricultural soil.</title>
        <authorList>
            <person name="Hashimoto T."/>
            <person name="Ito M."/>
            <person name="Iwamoto M."/>
            <person name="Fukahori D."/>
            <person name="Shoda T."/>
            <person name="Sakoda M."/>
            <person name="Morohoshi T."/>
            <person name="Mitsuboshi M."/>
            <person name="Nishizawa T."/>
        </authorList>
    </citation>
    <scope>NUCLEOTIDE SEQUENCE</scope>
    <source>
        <strain evidence="10">CMC57</strain>
    </source>
</reference>
<organism evidence="10">
    <name type="scientific">Kitasatospora sp. CMC57</name>
    <dbReference type="NCBI Taxonomy" id="3231513"/>
    <lineage>
        <taxon>Bacteria</taxon>
        <taxon>Bacillati</taxon>
        <taxon>Actinomycetota</taxon>
        <taxon>Actinomycetes</taxon>
        <taxon>Kitasatosporales</taxon>
        <taxon>Streptomycetaceae</taxon>
        <taxon>Kitasatospora</taxon>
    </lineage>
</organism>
<evidence type="ECO:0000256" key="4">
    <source>
        <dbReference type="ARBA" id="ARBA00023295"/>
    </source>
</evidence>
<evidence type="ECO:0000256" key="3">
    <source>
        <dbReference type="ARBA" id="ARBA00022801"/>
    </source>
</evidence>
<accession>A0AB33JWV4</accession>
<sequence>MSRTRSYPWIALVVAVLALLGSTLAERPATAAAGRTYTNPVKSQKGADPWLEYYNGNYYLVTTSWSSEITMRKSPTLAGLATAPSVQIFKDTNPKRCCNIWAPEIHFFNNKWYLYYVAGQGIADYNATQRLHVAESVGTDPMGPYGFKNDLAAPGSDTWLIDASVLKVGSALYLLGSAFSGGTQNLVIAPMSNPYTVSGALSVISTPTYAWEKSGAAVNEGPEPLYHNGKTFIVYSGSYCTTPDYKLGQLELTGSDPLSASSWTKKSTPVFQRNDAAGVYGPGHNGFFKSPDGTEDWIVYHANNSAAGGCDNNRTTRAQKFSWNADGTPNFGTPVALGTSLAGPSGETAVTPGSYSFVNRNSGKCLDLADGSPADGANVRLFTCNGSNAQKWRVEDQADDTSRLVNVASGKVLDLADCSAADGADLRQWSWLNNSCQRFRLVLSDSGGWVRLVNASSGKVADVTNCGTADGTDVRQWSWLNNACQQWQITAN</sequence>
<dbReference type="InterPro" id="IPR000772">
    <property type="entry name" value="Ricin_B_lectin"/>
</dbReference>
<evidence type="ECO:0000256" key="7">
    <source>
        <dbReference type="RuleBase" id="RU361187"/>
    </source>
</evidence>
<dbReference type="GO" id="GO:0005975">
    <property type="term" value="P:carbohydrate metabolic process"/>
    <property type="evidence" value="ECO:0007669"/>
    <property type="project" value="InterPro"/>
</dbReference>
<evidence type="ECO:0000256" key="8">
    <source>
        <dbReference type="SAM" id="SignalP"/>
    </source>
</evidence>
<dbReference type="Pfam" id="PF14200">
    <property type="entry name" value="RicinB_lectin_2"/>
    <property type="match status" value="2"/>
</dbReference>
<evidence type="ECO:0000256" key="1">
    <source>
        <dbReference type="ARBA" id="ARBA00009865"/>
    </source>
</evidence>
<gene>
    <name evidence="10" type="ORF">KCMC57_02230</name>
</gene>
<feature type="active site" description="Proton donor" evidence="5">
    <location>
        <position position="220"/>
    </location>
</feature>
<dbReference type="Gene3D" id="2.115.10.20">
    <property type="entry name" value="Glycosyl hydrolase domain, family 43"/>
    <property type="match status" value="1"/>
</dbReference>
<evidence type="ECO:0000256" key="5">
    <source>
        <dbReference type="PIRSR" id="PIRSR606710-1"/>
    </source>
</evidence>
<keyword evidence="4 7" id="KW-0326">Glycosidase</keyword>
<dbReference type="GO" id="GO:0004553">
    <property type="term" value="F:hydrolase activity, hydrolyzing O-glycosyl compounds"/>
    <property type="evidence" value="ECO:0007669"/>
    <property type="project" value="InterPro"/>
</dbReference>
<evidence type="ECO:0000256" key="6">
    <source>
        <dbReference type="PIRSR" id="PIRSR606710-2"/>
    </source>
</evidence>
<proteinExistence type="inferred from homology"/>
<dbReference type="Gene3D" id="2.80.10.50">
    <property type="match status" value="3"/>
</dbReference>
<keyword evidence="3 7" id="KW-0378">Hydrolase</keyword>
<dbReference type="AlphaFoldDB" id="A0AB33JWV4"/>
<feature type="site" description="Important for catalytic activity, responsible for pKa modulation of the active site Glu and correct orientation of both the proton donor and substrate" evidence="6">
    <location>
        <position position="162"/>
    </location>
</feature>
<name>A0AB33JWV4_9ACTN</name>
<evidence type="ECO:0000259" key="9">
    <source>
        <dbReference type="SMART" id="SM00458"/>
    </source>
</evidence>
<feature type="chain" id="PRO_5044341429" description="Ricin B lectin domain-containing protein" evidence="8">
    <location>
        <begin position="32"/>
        <end position="492"/>
    </location>
</feature>
<dbReference type="EMBL" id="AP035881">
    <property type="protein sequence ID" value="BFP43855.1"/>
    <property type="molecule type" value="Genomic_DNA"/>
</dbReference>
<dbReference type="SMART" id="SM00458">
    <property type="entry name" value="RICIN"/>
    <property type="match status" value="1"/>
</dbReference>
<feature type="active site" description="Proton acceptor" evidence="5">
    <location>
        <position position="48"/>
    </location>
</feature>
<dbReference type="Pfam" id="PF04616">
    <property type="entry name" value="Glyco_hydro_43"/>
    <property type="match status" value="1"/>
</dbReference>
<comment type="similarity">
    <text evidence="1 7">Belongs to the glycosyl hydrolase 43 family.</text>
</comment>
<dbReference type="InterPro" id="IPR035992">
    <property type="entry name" value="Ricin_B-like_lectins"/>
</dbReference>
<dbReference type="PANTHER" id="PTHR43817">
    <property type="entry name" value="GLYCOSYL HYDROLASE"/>
    <property type="match status" value="1"/>
</dbReference>
<dbReference type="PROSITE" id="PS50231">
    <property type="entry name" value="RICIN_B_LECTIN"/>
    <property type="match status" value="1"/>
</dbReference>
<dbReference type="SUPFAM" id="SSF50370">
    <property type="entry name" value="Ricin B-like lectins"/>
    <property type="match status" value="1"/>
</dbReference>
<feature type="signal peptide" evidence="8">
    <location>
        <begin position="1"/>
        <end position="31"/>
    </location>
</feature>
<keyword evidence="2 8" id="KW-0732">Signal</keyword>
<dbReference type="PANTHER" id="PTHR43817:SF1">
    <property type="entry name" value="HYDROLASE, FAMILY 43, PUTATIVE (AFU_ORTHOLOGUE AFUA_3G01660)-RELATED"/>
    <property type="match status" value="1"/>
</dbReference>
<protein>
    <recommendedName>
        <fullName evidence="9">Ricin B lectin domain-containing protein</fullName>
    </recommendedName>
</protein>
<dbReference type="CDD" id="cd00161">
    <property type="entry name" value="beta-trefoil_Ricin-like"/>
    <property type="match status" value="1"/>
</dbReference>
<feature type="domain" description="Ricin B lectin" evidence="9">
    <location>
        <begin position="352"/>
        <end position="490"/>
    </location>
</feature>
<dbReference type="InterPro" id="IPR023296">
    <property type="entry name" value="Glyco_hydro_beta-prop_sf"/>
</dbReference>